<protein>
    <submittedName>
        <fullName evidence="1">Uncharacterized protein</fullName>
    </submittedName>
</protein>
<comment type="caution">
    <text evidence="1">The sequence shown here is derived from an EMBL/GenBank/DDBJ whole genome shotgun (WGS) entry which is preliminary data.</text>
</comment>
<sequence>MSFAIGVDWLSTATINISKVHGGEAMCALRMRVARAPHDNPAVVGEISFPLRCCGVCRSSLPQIPVLRTIPIKNLPRKQQFLVPVRKPRRRSHPPAVTRRFR</sequence>
<keyword evidence="2" id="KW-1185">Reference proteome</keyword>
<dbReference type="AlphaFoldDB" id="A0AAV8W216"/>
<proteinExistence type="predicted"/>
<gene>
    <name evidence="1" type="ORF">NQ315_011778</name>
</gene>
<dbReference type="Proteomes" id="UP001159042">
    <property type="component" value="Unassembled WGS sequence"/>
</dbReference>
<accession>A0AAV8W216</accession>
<organism evidence="1 2">
    <name type="scientific">Exocentrus adspersus</name>
    <dbReference type="NCBI Taxonomy" id="1586481"/>
    <lineage>
        <taxon>Eukaryota</taxon>
        <taxon>Metazoa</taxon>
        <taxon>Ecdysozoa</taxon>
        <taxon>Arthropoda</taxon>
        <taxon>Hexapoda</taxon>
        <taxon>Insecta</taxon>
        <taxon>Pterygota</taxon>
        <taxon>Neoptera</taxon>
        <taxon>Endopterygota</taxon>
        <taxon>Coleoptera</taxon>
        <taxon>Polyphaga</taxon>
        <taxon>Cucujiformia</taxon>
        <taxon>Chrysomeloidea</taxon>
        <taxon>Cerambycidae</taxon>
        <taxon>Lamiinae</taxon>
        <taxon>Acanthocinini</taxon>
        <taxon>Exocentrus</taxon>
    </lineage>
</organism>
<evidence type="ECO:0000313" key="1">
    <source>
        <dbReference type="EMBL" id="KAJ8920121.1"/>
    </source>
</evidence>
<evidence type="ECO:0000313" key="2">
    <source>
        <dbReference type="Proteomes" id="UP001159042"/>
    </source>
</evidence>
<reference evidence="1 2" key="1">
    <citation type="journal article" date="2023" name="Insect Mol. Biol.">
        <title>Genome sequencing provides insights into the evolution of gene families encoding plant cell wall-degrading enzymes in longhorned beetles.</title>
        <authorList>
            <person name="Shin N.R."/>
            <person name="Okamura Y."/>
            <person name="Kirsch R."/>
            <person name="Pauchet Y."/>
        </authorList>
    </citation>
    <scope>NUCLEOTIDE SEQUENCE [LARGE SCALE GENOMIC DNA]</scope>
    <source>
        <strain evidence="1">EAD_L_NR</strain>
    </source>
</reference>
<name>A0AAV8W216_9CUCU</name>
<dbReference type="EMBL" id="JANEYG010000015">
    <property type="protein sequence ID" value="KAJ8920121.1"/>
    <property type="molecule type" value="Genomic_DNA"/>
</dbReference>